<protein>
    <submittedName>
        <fullName evidence="1">Uncharacterized protein</fullName>
    </submittedName>
</protein>
<evidence type="ECO:0000313" key="1">
    <source>
        <dbReference type="EMBL" id="KAH7919256.1"/>
    </source>
</evidence>
<name>A0ACB8B0Q4_9AGAM</name>
<keyword evidence="2" id="KW-1185">Reference proteome</keyword>
<reference evidence="1" key="1">
    <citation type="journal article" date="2021" name="New Phytol.">
        <title>Evolutionary innovations through gain and loss of genes in the ectomycorrhizal Boletales.</title>
        <authorList>
            <person name="Wu G."/>
            <person name="Miyauchi S."/>
            <person name="Morin E."/>
            <person name="Kuo A."/>
            <person name="Drula E."/>
            <person name="Varga T."/>
            <person name="Kohler A."/>
            <person name="Feng B."/>
            <person name="Cao Y."/>
            <person name="Lipzen A."/>
            <person name="Daum C."/>
            <person name="Hundley H."/>
            <person name="Pangilinan J."/>
            <person name="Johnson J."/>
            <person name="Barry K."/>
            <person name="LaButti K."/>
            <person name="Ng V."/>
            <person name="Ahrendt S."/>
            <person name="Min B."/>
            <person name="Choi I.G."/>
            <person name="Park H."/>
            <person name="Plett J.M."/>
            <person name="Magnuson J."/>
            <person name="Spatafora J.W."/>
            <person name="Nagy L.G."/>
            <person name="Henrissat B."/>
            <person name="Grigoriev I.V."/>
            <person name="Yang Z.L."/>
            <person name="Xu J."/>
            <person name="Martin F.M."/>
        </authorList>
    </citation>
    <scope>NUCLEOTIDE SEQUENCE</scope>
    <source>
        <strain evidence="1">KUC20120723A-06</strain>
    </source>
</reference>
<organism evidence="1 2">
    <name type="scientific">Leucogyrophana mollusca</name>
    <dbReference type="NCBI Taxonomy" id="85980"/>
    <lineage>
        <taxon>Eukaryota</taxon>
        <taxon>Fungi</taxon>
        <taxon>Dikarya</taxon>
        <taxon>Basidiomycota</taxon>
        <taxon>Agaricomycotina</taxon>
        <taxon>Agaricomycetes</taxon>
        <taxon>Agaricomycetidae</taxon>
        <taxon>Boletales</taxon>
        <taxon>Boletales incertae sedis</taxon>
        <taxon>Leucogyrophana</taxon>
    </lineage>
</organism>
<proteinExistence type="predicted"/>
<gene>
    <name evidence="1" type="ORF">BV22DRAFT_870052</name>
</gene>
<dbReference type="EMBL" id="MU266677">
    <property type="protein sequence ID" value="KAH7919256.1"/>
    <property type="molecule type" value="Genomic_DNA"/>
</dbReference>
<sequence length="152" mass="16494">MSGPRNAAASPVDTYGSPGASLEVTVPARTPTPKGTHTHGRPTRAGSAGVFPQIIEHGTHLRTNAPVTINYNSPRLHVSLNARATQLRQNGVNQLTLLCRRDIESMQSTSTLRTDTNVQWEWHRSLKMTLPAVFSVITRSLNAFSPSQDAPS</sequence>
<comment type="caution">
    <text evidence="1">The sequence shown here is derived from an EMBL/GenBank/DDBJ whole genome shotgun (WGS) entry which is preliminary data.</text>
</comment>
<evidence type="ECO:0000313" key="2">
    <source>
        <dbReference type="Proteomes" id="UP000790709"/>
    </source>
</evidence>
<accession>A0ACB8B0Q4</accession>
<dbReference type="Proteomes" id="UP000790709">
    <property type="component" value="Unassembled WGS sequence"/>
</dbReference>